<dbReference type="EMBL" id="JBJKBG010000002">
    <property type="protein sequence ID" value="KAL3749258.1"/>
    <property type="molecule type" value="Genomic_DNA"/>
</dbReference>
<dbReference type="PANTHER" id="PTHR20852">
    <property type="entry name" value="GLUTAMINE SYNTHETASE"/>
    <property type="match status" value="1"/>
</dbReference>
<name>A0ABD3LF87_EUCGL</name>
<organism evidence="3 4">
    <name type="scientific">Eucalyptus globulus</name>
    <name type="common">Tasmanian blue gum</name>
    <dbReference type="NCBI Taxonomy" id="34317"/>
    <lineage>
        <taxon>Eukaryota</taxon>
        <taxon>Viridiplantae</taxon>
        <taxon>Streptophyta</taxon>
        <taxon>Embryophyta</taxon>
        <taxon>Tracheophyta</taxon>
        <taxon>Spermatophyta</taxon>
        <taxon>Magnoliopsida</taxon>
        <taxon>eudicotyledons</taxon>
        <taxon>Gunneridae</taxon>
        <taxon>Pentapetalae</taxon>
        <taxon>rosids</taxon>
        <taxon>malvids</taxon>
        <taxon>Myrtales</taxon>
        <taxon>Myrtaceae</taxon>
        <taxon>Myrtoideae</taxon>
        <taxon>Eucalypteae</taxon>
        <taxon>Eucalyptus</taxon>
    </lineage>
</organism>
<proteinExistence type="predicted"/>
<dbReference type="Proteomes" id="UP001634007">
    <property type="component" value="Unassembled WGS sequence"/>
</dbReference>
<protein>
    <recommendedName>
        <fullName evidence="2">Glutamate--ammonia ligase</fullName>
    </recommendedName>
</protein>
<dbReference type="PANTHER" id="PTHR20852:SF118">
    <property type="entry name" value="GLUTAMINE SYNTHETASE, CHLOROPLASTIC_MITOCHONDRIAL"/>
    <property type="match status" value="1"/>
</dbReference>
<evidence type="ECO:0000256" key="1">
    <source>
        <dbReference type="ARBA" id="ARBA00011823"/>
    </source>
</evidence>
<evidence type="ECO:0000313" key="3">
    <source>
        <dbReference type="EMBL" id="KAL3749258.1"/>
    </source>
</evidence>
<keyword evidence="4" id="KW-1185">Reference proteome</keyword>
<accession>A0ABD3LF87</accession>
<gene>
    <name evidence="3" type="ORF">ACJRO7_010371</name>
</gene>
<sequence>MREEGGFEVIKKAIRNLSLHHEEHISAYGEGLRESMKQPTDTLSLGVADCGCSICGGRDNEKQRKGTMTMTIPVPFCALSENHLEMLNFIK</sequence>
<evidence type="ECO:0000313" key="4">
    <source>
        <dbReference type="Proteomes" id="UP001634007"/>
    </source>
</evidence>
<reference evidence="3 4" key="1">
    <citation type="submission" date="2024-11" db="EMBL/GenBank/DDBJ databases">
        <title>Chromosome-level genome assembly of Eucalyptus globulus Labill. provides insights into its genome evolution.</title>
        <authorList>
            <person name="Li X."/>
        </authorList>
    </citation>
    <scope>NUCLEOTIDE SEQUENCE [LARGE SCALE GENOMIC DNA]</scope>
    <source>
        <strain evidence="3">CL2024</strain>
        <tissue evidence="3">Fresh tender leaves</tissue>
    </source>
</reference>
<comment type="subunit">
    <text evidence="1">Homooctamer.</text>
</comment>
<dbReference type="Gene3D" id="3.30.590.10">
    <property type="entry name" value="Glutamine synthetase/guanido kinase, catalytic domain"/>
    <property type="match status" value="1"/>
</dbReference>
<dbReference type="AlphaFoldDB" id="A0ABD3LF87"/>
<evidence type="ECO:0000256" key="2">
    <source>
        <dbReference type="ARBA" id="ARBA00030668"/>
    </source>
</evidence>
<comment type="caution">
    <text evidence="3">The sequence shown here is derived from an EMBL/GenBank/DDBJ whole genome shotgun (WGS) entry which is preliminary data.</text>
</comment>
<dbReference type="InterPro" id="IPR050292">
    <property type="entry name" value="Glutamine_Synthetase"/>
</dbReference>